<dbReference type="GO" id="GO:0005634">
    <property type="term" value="C:nucleus"/>
    <property type="evidence" value="ECO:0007669"/>
    <property type="project" value="UniProtKB-UniRule"/>
</dbReference>
<evidence type="ECO:0000313" key="5">
    <source>
        <dbReference type="EMBL" id="KAF9965764.1"/>
    </source>
</evidence>
<reference evidence="5" key="1">
    <citation type="journal article" date="2020" name="Fungal Divers.">
        <title>Resolving the Mortierellaceae phylogeny through synthesis of multi-gene phylogenetics and phylogenomics.</title>
        <authorList>
            <person name="Vandepol N."/>
            <person name="Liber J."/>
            <person name="Desiro A."/>
            <person name="Na H."/>
            <person name="Kennedy M."/>
            <person name="Barry K."/>
            <person name="Grigoriev I.V."/>
            <person name="Miller A.N."/>
            <person name="O'Donnell K."/>
            <person name="Stajich J.E."/>
            <person name="Bonito G."/>
        </authorList>
    </citation>
    <scope>NUCLEOTIDE SEQUENCE</scope>
    <source>
        <strain evidence="5">CK1249</strain>
    </source>
</reference>
<evidence type="ECO:0000259" key="4">
    <source>
        <dbReference type="PROSITE" id="PS50118"/>
    </source>
</evidence>
<dbReference type="Proteomes" id="UP000738359">
    <property type="component" value="Unassembled WGS sequence"/>
</dbReference>
<keyword evidence="1 2" id="KW-0238">DNA-binding</keyword>
<evidence type="ECO:0000313" key="6">
    <source>
        <dbReference type="Proteomes" id="UP000738359"/>
    </source>
</evidence>
<feature type="compositionally biased region" description="Low complexity" evidence="3">
    <location>
        <begin position="31"/>
        <end position="40"/>
    </location>
</feature>
<dbReference type="Pfam" id="PF00505">
    <property type="entry name" value="HMG_box"/>
    <property type="match status" value="1"/>
</dbReference>
<gene>
    <name evidence="5" type="primary">EXP1_1</name>
    <name evidence="5" type="ORF">BGZ70_004150</name>
</gene>
<feature type="domain" description="HMG box" evidence="4">
    <location>
        <begin position="197"/>
        <end position="261"/>
    </location>
</feature>
<feature type="region of interest" description="Disordered" evidence="3">
    <location>
        <begin position="31"/>
        <end position="99"/>
    </location>
</feature>
<evidence type="ECO:0000256" key="2">
    <source>
        <dbReference type="PROSITE-ProRule" id="PRU00267"/>
    </source>
</evidence>
<evidence type="ECO:0000256" key="3">
    <source>
        <dbReference type="SAM" id="MobiDB-lite"/>
    </source>
</evidence>
<proteinExistence type="predicted"/>
<dbReference type="OrthoDB" id="5550281at2759"/>
<dbReference type="GO" id="GO:0006357">
    <property type="term" value="P:regulation of transcription by RNA polymerase II"/>
    <property type="evidence" value="ECO:0007669"/>
    <property type="project" value="TreeGrafter"/>
</dbReference>
<evidence type="ECO:0000256" key="1">
    <source>
        <dbReference type="ARBA" id="ARBA00023125"/>
    </source>
</evidence>
<feature type="domain" description="HMG box" evidence="4">
    <location>
        <begin position="94"/>
        <end position="162"/>
    </location>
</feature>
<feature type="compositionally biased region" description="Low complexity" evidence="3">
    <location>
        <begin position="48"/>
        <end position="73"/>
    </location>
</feature>
<dbReference type="InterPro" id="IPR009071">
    <property type="entry name" value="HMG_box_dom"/>
</dbReference>
<dbReference type="CDD" id="cd00084">
    <property type="entry name" value="HMG-box_SF"/>
    <property type="match status" value="1"/>
</dbReference>
<dbReference type="GO" id="GO:0003677">
    <property type="term" value="F:DNA binding"/>
    <property type="evidence" value="ECO:0007669"/>
    <property type="project" value="UniProtKB-UniRule"/>
</dbReference>
<accession>A0A9P6JA86</accession>
<feature type="region of interest" description="Disordered" evidence="3">
    <location>
        <begin position="179"/>
        <end position="198"/>
    </location>
</feature>
<dbReference type="EMBL" id="JAAAHY010000223">
    <property type="protein sequence ID" value="KAF9965764.1"/>
    <property type="molecule type" value="Genomic_DNA"/>
</dbReference>
<sequence>MNMSGLSAFRALSIAASSAFQTQAIRTMAVKAAGASAVSKPRAKKETSSSTKTKTTKAASSKASSSKAASASKPKPKKVVPAPKPKKAEALPMPKRPSTSWGLFFVEHLAKVRASGQNVVPTKESAVASARWKEMSESEKQVYKDKYRADLEEFKRQTEERLQELTPAQYKIENSRRQALRAAGKKSLPSLKDPNAPKRPLSSFFLFAQEQRNTGKFSHLPLKEQAASFAEAWDKSADKSTYLERSRVAMEAYKKEKAAYEAQNK</sequence>
<feature type="DNA-binding region" description="HMG box" evidence="2">
    <location>
        <begin position="94"/>
        <end position="162"/>
    </location>
</feature>
<dbReference type="PANTHER" id="PTHR48112">
    <property type="entry name" value="HIGH MOBILITY GROUP PROTEIN DSP1"/>
    <property type="match status" value="1"/>
</dbReference>
<dbReference type="AlphaFoldDB" id="A0A9P6JA86"/>
<organism evidence="5 6">
    <name type="scientific">Mortierella alpina</name>
    <name type="common">Oleaginous fungus</name>
    <name type="synonym">Mortierella renispora</name>
    <dbReference type="NCBI Taxonomy" id="64518"/>
    <lineage>
        <taxon>Eukaryota</taxon>
        <taxon>Fungi</taxon>
        <taxon>Fungi incertae sedis</taxon>
        <taxon>Mucoromycota</taxon>
        <taxon>Mortierellomycotina</taxon>
        <taxon>Mortierellomycetes</taxon>
        <taxon>Mortierellales</taxon>
        <taxon>Mortierellaceae</taxon>
        <taxon>Mortierella</taxon>
    </lineage>
</organism>
<feature type="DNA-binding region" description="HMG box" evidence="2">
    <location>
        <begin position="197"/>
        <end position="261"/>
    </location>
</feature>
<dbReference type="InterPro" id="IPR036910">
    <property type="entry name" value="HMG_box_dom_sf"/>
</dbReference>
<dbReference type="SUPFAM" id="SSF47095">
    <property type="entry name" value="HMG-box"/>
    <property type="match status" value="2"/>
</dbReference>
<comment type="caution">
    <text evidence="5">The sequence shown here is derived from an EMBL/GenBank/DDBJ whole genome shotgun (WGS) entry which is preliminary data.</text>
</comment>
<keyword evidence="6" id="KW-1185">Reference proteome</keyword>
<dbReference type="Gene3D" id="1.10.30.10">
    <property type="entry name" value="High mobility group box domain"/>
    <property type="match status" value="2"/>
</dbReference>
<dbReference type="PROSITE" id="PS50118">
    <property type="entry name" value="HMG_BOX_2"/>
    <property type="match status" value="2"/>
</dbReference>
<name>A0A9P6JA86_MORAP</name>
<dbReference type="SMART" id="SM00398">
    <property type="entry name" value="HMG"/>
    <property type="match status" value="2"/>
</dbReference>
<dbReference type="InterPro" id="IPR050342">
    <property type="entry name" value="HMGB"/>
</dbReference>
<dbReference type="PANTHER" id="PTHR48112:SF22">
    <property type="entry name" value="MITOCHONDRIAL TRANSCRIPTION FACTOR A, ISOFORM B"/>
    <property type="match status" value="1"/>
</dbReference>
<keyword evidence="2" id="KW-0539">Nucleus</keyword>
<protein>
    <submittedName>
        <fullName evidence="5">Exp1-like protein</fullName>
    </submittedName>
</protein>